<dbReference type="GO" id="GO:0008081">
    <property type="term" value="F:phosphoric diester hydrolase activity"/>
    <property type="evidence" value="ECO:0007669"/>
    <property type="project" value="InterPro"/>
</dbReference>
<dbReference type="PANTHER" id="PTHR46211:SF1">
    <property type="entry name" value="GLYCEROPHOSPHODIESTER PHOSPHODIESTERASE, CYTOPLASMIC"/>
    <property type="match status" value="1"/>
</dbReference>
<dbReference type="CDD" id="cd08585">
    <property type="entry name" value="GDPD_like_3"/>
    <property type="match status" value="1"/>
</dbReference>
<name>A0A9X2X878_9HYPH</name>
<keyword evidence="3" id="KW-1185">Reference proteome</keyword>
<dbReference type="AlphaFoldDB" id="A0A9X2X878"/>
<dbReference type="Gene3D" id="3.20.20.190">
    <property type="entry name" value="Phosphatidylinositol (PI) phosphodiesterase"/>
    <property type="match status" value="1"/>
</dbReference>
<evidence type="ECO:0000313" key="3">
    <source>
        <dbReference type="Proteomes" id="UP001149009"/>
    </source>
</evidence>
<dbReference type="InterPro" id="IPR030395">
    <property type="entry name" value="GP_PDE_dom"/>
</dbReference>
<gene>
    <name evidence="2" type="ORF">NYR54_03985</name>
</gene>
<proteinExistence type="predicted"/>
<protein>
    <submittedName>
        <fullName evidence="2">Glycerophosphodiester phosphodiesterase</fullName>
    </submittedName>
</protein>
<evidence type="ECO:0000313" key="2">
    <source>
        <dbReference type="EMBL" id="MCT8989460.1"/>
    </source>
</evidence>
<comment type="caution">
    <text evidence="2">The sequence shown here is derived from an EMBL/GenBank/DDBJ whole genome shotgun (WGS) entry which is preliminary data.</text>
</comment>
<accession>A0A9X2X878</accession>
<dbReference type="InterPro" id="IPR017946">
    <property type="entry name" value="PLC-like_Pdiesterase_TIM-brl"/>
</dbReference>
<reference evidence="2" key="1">
    <citation type="submission" date="2022-08" db="EMBL/GenBank/DDBJ databases">
        <title>Chelativorans sichuanense sp. nov., a paraffin oil-degrading bacterium isolated from a mixture of oil-based drill cuttings and paddy soil.</title>
        <authorList>
            <person name="Yu J."/>
            <person name="Liu H."/>
            <person name="Chen Q."/>
        </authorList>
    </citation>
    <scope>NUCLEOTIDE SEQUENCE</scope>
    <source>
        <strain evidence="2">SCAU 2101</strain>
    </source>
</reference>
<dbReference type="PROSITE" id="PS51704">
    <property type="entry name" value="GP_PDE"/>
    <property type="match status" value="1"/>
</dbReference>
<feature type="domain" description="GP-PDE" evidence="1">
    <location>
        <begin position="9"/>
        <end position="239"/>
    </location>
</feature>
<dbReference type="Proteomes" id="UP001149009">
    <property type="component" value="Unassembled WGS sequence"/>
</dbReference>
<dbReference type="EMBL" id="JAODNV010000005">
    <property type="protein sequence ID" value="MCT8989460.1"/>
    <property type="molecule type" value="Genomic_DNA"/>
</dbReference>
<dbReference type="PANTHER" id="PTHR46211">
    <property type="entry name" value="GLYCEROPHOSPHORYL DIESTER PHOSPHODIESTERASE"/>
    <property type="match status" value="1"/>
</dbReference>
<dbReference type="Pfam" id="PF03009">
    <property type="entry name" value="GDPD"/>
    <property type="match status" value="1"/>
</dbReference>
<sequence>MVDISWLKARPIAHRGFHDMNRVRWENTLAAFEAAAERGYAIECDVRLSADGVPIIFHDVCLDRLTGVDGMIWQRTSAELTSLKVGGTEERIPTLAQALEVIAGRVPVVIELKGIAGHDSGLAEATLSCLSGYTGQVALMSFDHWIIRELGKIAAEIPVGLTAEGRSVAAIEAHFSMLANGISFASYCVDDLPNPFVTFLRERLSMPVISWTVCNEEGVERTFRYADQMTFEGFEPPAE</sequence>
<organism evidence="2 3">
    <name type="scientific">Chelativorans petroleitrophicus</name>
    <dbReference type="NCBI Taxonomy" id="2975484"/>
    <lineage>
        <taxon>Bacteria</taxon>
        <taxon>Pseudomonadati</taxon>
        <taxon>Pseudomonadota</taxon>
        <taxon>Alphaproteobacteria</taxon>
        <taxon>Hyphomicrobiales</taxon>
        <taxon>Phyllobacteriaceae</taxon>
        <taxon>Chelativorans</taxon>
    </lineage>
</organism>
<dbReference type="RefSeq" id="WP_261514223.1">
    <property type="nucleotide sequence ID" value="NZ_JAODNV010000005.1"/>
</dbReference>
<evidence type="ECO:0000259" key="1">
    <source>
        <dbReference type="PROSITE" id="PS51704"/>
    </source>
</evidence>
<dbReference type="SUPFAM" id="SSF51695">
    <property type="entry name" value="PLC-like phosphodiesterases"/>
    <property type="match status" value="1"/>
</dbReference>
<dbReference type="GO" id="GO:0006629">
    <property type="term" value="P:lipid metabolic process"/>
    <property type="evidence" value="ECO:0007669"/>
    <property type="project" value="InterPro"/>
</dbReference>